<keyword evidence="3" id="KW-1185">Reference proteome</keyword>
<dbReference type="InterPro" id="IPR003141">
    <property type="entry name" value="Pol/His_phosphatase_N"/>
</dbReference>
<dbReference type="PANTHER" id="PTHR42924">
    <property type="entry name" value="EXONUCLEASE"/>
    <property type="match status" value="1"/>
</dbReference>
<name>A0A317RDQ9_9BURK</name>
<dbReference type="AlphaFoldDB" id="A0A317RDQ9"/>
<organism evidence="2 3">
    <name type="scientific">Melaminivora alkalimesophila</name>
    <dbReference type="NCBI Taxonomy" id="1165852"/>
    <lineage>
        <taxon>Bacteria</taxon>
        <taxon>Pseudomonadati</taxon>
        <taxon>Pseudomonadota</taxon>
        <taxon>Betaproteobacteria</taxon>
        <taxon>Burkholderiales</taxon>
        <taxon>Comamonadaceae</taxon>
        <taxon>Melaminivora</taxon>
    </lineage>
</organism>
<evidence type="ECO:0000259" key="1">
    <source>
        <dbReference type="SMART" id="SM00481"/>
    </source>
</evidence>
<reference evidence="2 3" key="1">
    <citation type="submission" date="2018-05" db="EMBL/GenBank/DDBJ databases">
        <title>Genomic Encyclopedia of Type Strains, Phase IV (KMG-IV): sequencing the most valuable type-strain genomes for metagenomic binning, comparative biology and taxonomic classification.</title>
        <authorList>
            <person name="Goeker M."/>
        </authorList>
    </citation>
    <scope>NUCLEOTIDE SEQUENCE [LARGE SCALE GENOMIC DNA]</scope>
    <source>
        <strain evidence="2 3">DSM 26006</strain>
    </source>
</reference>
<dbReference type="Pfam" id="PF02811">
    <property type="entry name" value="PHP"/>
    <property type="match status" value="1"/>
</dbReference>
<dbReference type="PANTHER" id="PTHR42924:SF3">
    <property type="entry name" value="POLYMERASE_HISTIDINOL PHOSPHATASE N-TERMINAL DOMAIN-CONTAINING PROTEIN"/>
    <property type="match status" value="1"/>
</dbReference>
<proteinExistence type="predicted"/>
<evidence type="ECO:0000313" key="3">
    <source>
        <dbReference type="Proteomes" id="UP000246483"/>
    </source>
</evidence>
<protein>
    <recommendedName>
        <fullName evidence="1">Polymerase/histidinol phosphatase N-terminal domain-containing protein</fullName>
    </recommendedName>
</protein>
<dbReference type="SMART" id="SM00481">
    <property type="entry name" value="POLIIIAc"/>
    <property type="match status" value="1"/>
</dbReference>
<feature type="domain" description="Polymerase/histidinol phosphatase N-terminal" evidence="1">
    <location>
        <begin position="25"/>
        <end position="90"/>
    </location>
</feature>
<sequence length="313" mass="33701">MPDSSDKPSREGGPYNDPVSTLLNADLHCHSLVSDGTLSPEELAARAHANGVQLWALTDHDEVGGQHRARAAAHALGLDYLTGVEISVTFLNATVHIVGLGFDPDDPQLVRGLEATRGGRGERAQQIARQLAQVGIHGAYEGALRYVGNPELISRTHFARHLVESGVCSDTSEVFRRFLTEGNPGYVPHRWASLGDAVRWIREAGGMAVIAHPARYRFSPTEEYALFSEFRQHGGQGVEVVTGSHAPSEYPVYAAMAQEFGLAASRGSDFHGPGESHTDLGALPDLPGQLTPVWELLEHRILRAPAAPAPSVH</sequence>
<dbReference type="EMBL" id="QGUB01000002">
    <property type="protein sequence ID" value="PWW47711.1"/>
    <property type="molecule type" value="Genomic_DNA"/>
</dbReference>
<dbReference type="Proteomes" id="UP000246483">
    <property type="component" value="Unassembled WGS sequence"/>
</dbReference>
<dbReference type="InterPro" id="IPR052018">
    <property type="entry name" value="PHP_domain"/>
</dbReference>
<evidence type="ECO:0000313" key="2">
    <source>
        <dbReference type="EMBL" id="PWW47711.1"/>
    </source>
</evidence>
<gene>
    <name evidence="2" type="ORF">DFR36_10284</name>
</gene>
<dbReference type="InterPro" id="IPR049742">
    <property type="entry name" value="35NBP"/>
</dbReference>
<dbReference type="CDD" id="cd07438">
    <property type="entry name" value="PHP_HisPPase_AMP"/>
    <property type="match status" value="1"/>
</dbReference>
<dbReference type="GO" id="GO:0004534">
    <property type="term" value="F:5'-3' RNA exonuclease activity"/>
    <property type="evidence" value="ECO:0007669"/>
    <property type="project" value="TreeGrafter"/>
</dbReference>
<dbReference type="NCBIfam" id="NF041577">
    <property type="entry name" value="nside_bi_sphtase"/>
    <property type="match status" value="1"/>
</dbReference>
<dbReference type="InterPro" id="IPR004013">
    <property type="entry name" value="PHP_dom"/>
</dbReference>
<dbReference type="Gene3D" id="3.20.20.140">
    <property type="entry name" value="Metal-dependent hydrolases"/>
    <property type="match status" value="1"/>
</dbReference>
<dbReference type="SUPFAM" id="SSF89550">
    <property type="entry name" value="PHP domain-like"/>
    <property type="match status" value="1"/>
</dbReference>
<dbReference type="GO" id="GO:0035312">
    <property type="term" value="F:5'-3' DNA exonuclease activity"/>
    <property type="evidence" value="ECO:0007669"/>
    <property type="project" value="TreeGrafter"/>
</dbReference>
<dbReference type="Gene3D" id="1.10.150.650">
    <property type="match status" value="1"/>
</dbReference>
<accession>A0A317RDQ9</accession>
<comment type="caution">
    <text evidence="2">The sequence shown here is derived from an EMBL/GenBank/DDBJ whole genome shotgun (WGS) entry which is preliminary data.</text>
</comment>
<dbReference type="InterPro" id="IPR016195">
    <property type="entry name" value="Pol/histidinol_Pase-like"/>
</dbReference>